<organism evidence="2 3">
    <name type="scientific">Acetobacter oeni</name>
    <dbReference type="NCBI Taxonomy" id="304077"/>
    <lineage>
        <taxon>Bacteria</taxon>
        <taxon>Pseudomonadati</taxon>
        <taxon>Pseudomonadota</taxon>
        <taxon>Alphaproteobacteria</taxon>
        <taxon>Acetobacterales</taxon>
        <taxon>Acetobacteraceae</taxon>
        <taxon>Acetobacter</taxon>
    </lineage>
</organism>
<reference evidence="2 3" key="1">
    <citation type="submission" date="2019-07" db="EMBL/GenBank/DDBJ databases">
        <title>Whole genome shotgun sequence of Acetobacter oeni NBRC 105207.</title>
        <authorList>
            <person name="Hosoyama A."/>
            <person name="Uohara A."/>
            <person name="Ohji S."/>
            <person name="Ichikawa N."/>
        </authorList>
    </citation>
    <scope>NUCLEOTIDE SEQUENCE [LARGE SCALE GENOMIC DNA]</scope>
    <source>
        <strain evidence="2 3">NBRC 105207</strain>
    </source>
</reference>
<dbReference type="EMBL" id="BJYG01000003">
    <property type="protein sequence ID" value="GEN62235.1"/>
    <property type="molecule type" value="Genomic_DNA"/>
</dbReference>
<dbReference type="AlphaFoldDB" id="A0A511XH12"/>
<comment type="caution">
    <text evidence="2">The sequence shown here is derived from an EMBL/GenBank/DDBJ whole genome shotgun (WGS) entry which is preliminary data.</text>
</comment>
<name>A0A511XH12_9PROT</name>
<sequence>MLSGRRAFLTGTLSATIAGRTCTTASAATPQSQPPDVTTWPPRSRGGTASTGCLPDPDVIALDPSFKALTFSGTSIRRVLTGGGWLEGPTWPGEARLLLLSDTIRSEQYRCFIPPDGPGEGLS</sequence>
<dbReference type="Proteomes" id="UP000321746">
    <property type="component" value="Unassembled WGS sequence"/>
</dbReference>
<feature type="compositionally biased region" description="Polar residues" evidence="1">
    <location>
        <begin position="24"/>
        <end position="36"/>
    </location>
</feature>
<keyword evidence="3" id="KW-1185">Reference proteome</keyword>
<feature type="region of interest" description="Disordered" evidence="1">
    <location>
        <begin position="24"/>
        <end position="53"/>
    </location>
</feature>
<accession>A0A511XH12</accession>
<evidence type="ECO:0000313" key="3">
    <source>
        <dbReference type="Proteomes" id="UP000321746"/>
    </source>
</evidence>
<protein>
    <submittedName>
        <fullName evidence="2">Uncharacterized protein</fullName>
    </submittedName>
</protein>
<evidence type="ECO:0000313" key="2">
    <source>
        <dbReference type="EMBL" id="GEN62235.1"/>
    </source>
</evidence>
<evidence type="ECO:0000256" key="1">
    <source>
        <dbReference type="SAM" id="MobiDB-lite"/>
    </source>
</evidence>
<proteinExistence type="predicted"/>
<gene>
    <name evidence="2" type="ORF">AOE01nite_04590</name>
</gene>
<dbReference type="RefSeq" id="WP_146885580.1">
    <property type="nucleotide sequence ID" value="NZ_BJYG01000003.1"/>
</dbReference>